<dbReference type="OrthoDB" id="9805828at2"/>
<dbReference type="GO" id="GO:0046872">
    <property type="term" value="F:metal ion binding"/>
    <property type="evidence" value="ECO:0007669"/>
    <property type="project" value="UniProtKB-KW"/>
</dbReference>
<dbReference type="SUPFAM" id="SSF46626">
    <property type="entry name" value="Cytochrome c"/>
    <property type="match status" value="1"/>
</dbReference>
<protein>
    <submittedName>
        <fullName evidence="9">Cytochrome c</fullName>
    </submittedName>
</protein>
<feature type="signal peptide" evidence="7">
    <location>
        <begin position="1"/>
        <end position="25"/>
    </location>
</feature>
<evidence type="ECO:0000313" key="9">
    <source>
        <dbReference type="EMBL" id="SKC12748.1"/>
    </source>
</evidence>
<dbReference type="InterPro" id="IPR036909">
    <property type="entry name" value="Cyt_c-like_dom_sf"/>
</dbReference>
<dbReference type="GO" id="GO:0020037">
    <property type="term" value="F:heme binding"/>
    <property type="evidence" value="ECO:0007669"/>
    <property type="project" value="InterPro"/>
</dbReference>
<dbReference type="AlphaFoldDB" id="A0A1T5GWK6"/>
<evidence type="ECO:0000256" key="5">
    <source>
        <dbReference type="ARBA" id="ARBA00023004"/>
    </source>
</evidence>
<dbReference type="PRINTS" id="PR00604">
    <property type="entry name" value="CYTCHRMECIAB"/>
</dbReference>
<keyword evidence="2 6" id="KW-0349">Heme</keyword>
<evidence type="ECO:0000256" key="7">
    <source>
        <dbReference type="SAM" id="SignalP"/>
    </source>
</evidence>
<evidence type="ECO:0000259" key="8">
    <source>
        <dbReference type="PROSITE" id="PS51007"/>
    </source>
</evidence>
<evidence type="ECO:0000256" key="1">
    <source>
        <dbReference type="ARBA" id="ARBA00022448"/>
    </source>
</evidence>
<keyword evidence="10" id="KW-1185">Reference proteome</keyword>
<proteinExistence type="predicted"/>
<evidence type="ECO:0000256" key="6">
    <source>
        <dbReference type="PROSITE-ProRule" id="PRU00433"/>
    </source>
</evidence>
<dbReference type="InterPro" id="IPR002327">
    <property type="entry name" value="Cyt_c_1A/1B"/>
</dbReference>
<keyword evidence="3 6" id="KW-0479">Metal-binding</keyword>
<sequence length="126" mass="12959">MSMRSIATMGMLLTGLAMSPAPAVAAGDAAKGAIVFKRCVACHTVEPGKKAGMGPNLAGIVGRKAGTTSFAYSPAMKAAAISWTPDKLDTFLTRPAAMIKGSRMAFAGLPNAQDRADVIAYLATRK</sequence>
<evidence type="ECO:0000256" key="2">
    <source>
        <dbReference type="ARBA" id="ARBA00022617"/>
    </source>
</evidence>
<evidence type="ECO:0000313" key="10">
    <source>
        <dbReference type="Proteomes" id="UP000189818"/>
    </source>
</evidence>
<organism evidence="9 10">
    <name type="scientific">Rhizorhabdus histidinilytica</name>
    <dbReference type="NCBI Taxonomy" id="439228"/>
    <lineage>
        <taxon>Bacteria</taxon>
        <taxon>Pseudomonadati</taxon>
        <taxon>Pseudomonadota</taxon>
        <taxon>Alphaproteobacteria</taxon>
        <taxon>Sphingomonadales</taxon>
        <taxon>Sphingomonadaceae</taxon>
        <taxon>Rhizorhabdus</taxon>
    </lineage>
</organism>
<reference evidence="10" key="1">
    <citation type="submission" date="2017-02" db="EMBL/GenBank/DDBJ databases">
        <authorList>
            <person name="Varghese N."/>
            <person name="Submissions S."/>
        </authorList>
    </citation>
    <scope>NUCLEOTIDE SEQUENCE [LARGE SCALE GENOMIC DNA]</scope>
    <source>
        <strain evidence="10">UM2</strain>
    </source>
</reference>
<keyword evidence="1" id="KW-0813">Transport</keyword>
<accession>A0A1T5GWK6</accession>
<keyword evidence="4" id="KW-0249">Electron transport</keyword>
<dbReference type="Proteomes" id="UP000189818">
    <property type="component" value="Unassembled WGS sequence"/>
</dbReference>
<feature type="domain" description="Cytochrome c" evidence="8">
    <location>
        <begin position="27"/>
        <end position="126"/>
    </location>
</feature>
<dbReference type="EMBL" id="FUYM01000022">
    <property type="protein sequence ID" value="SKC12748.1"/>
    <property type="molecule type" value="Genomic_DNA"/>
</dbReference>
<dbReference type="InterPro" id="IPR009056">
    <property type="entry name" value="Cyt_c-like_dom"/>
</dbReference>
<dbReference type="Pfam" id="PF00034">
    <property type="entry name" value="Cytochrom_C"/>
    <property type="match status" value="1"/>
</dbReference>
<gene>
    <name evidence="9" type="ORF">SAMN06295920_12214</name>
</gene>
<dbReference type="PROSITE" id="PS51007">
    <property type="entry name" value="CYTC"/>
    <property type="match status" value="1"/>
</dbReference>
<dbReference type="STRING" id="439228.SAMN06295920_12214"/>
<keyword evidence="5 6" id="KW-0408">Iron</keyword>
<dbReference type="PANTHER" id="PTHR11961">
    <property type="entry name" value="CYTOCHROME C"/>
    <property type="match status" value="1"/>
</dbReference>
<keyword evidence="7" id="KW-0732">Signal</keyword>
<name>A0A1T5GWK6_9SPHN</name>
<evidence type="ECO:0000256" key="3">
    <source>
        <dbReference type="ARBA" id="ARBA00022723"/>
    </source>
</evidence>
<evidence type="ECO:0000256" key="4">
    <source>
        <dbReference type="ARBA" id="ARBA00022982"/>
    </source>
</evidence>
<dbReference type="GO" id="GO:0009055">
    <property type="term" value="F:electron transfer activity"/>
    <property type="evidence" value="ECO:0007669"/>
    <property type="project" value="InterPro"/>
</dbReference>
<feature type="chain" id="PRO_5012256455" evidence="7">
    <location>
        <begin position="26"/>
        <end position="126"/>
    </location>
</feature>
<dbReference type="Gene3D" id="1.10.760.10">
    <property type="entry name" value="Cytochrome c-like domain"/>
    <property type="match status" value="1"/>
</dbReference>